<feature type="region of interest" description="Disordered" evidence="1">
    <location>
        <begin position="261"/>
        <end position="302"/>
    </location>
</feature>
<feature type="compositionally biased region" description="Basic residues" evidence="1">
    <location>
        <begin position="292"/>
        <end position="302"/>
    </location>
</feature>
<keyword evidence="2" id="KW-1133">Transmembrane helix</keyword>
<evidence type="ECO:0000256" key="2">
    <source>
        <dbReference type="SAM" id="Phobius"/>
    </source>
</evidence>
<sequence length="302" mass="35603">MRCPAHLRVFFDTKFFTACIIRILMQIDEQRRCISEVSKAVRARTLPLNELQCISYILFKYTINSPNGYVYFFFFFFLFATDCINAPADTLSKRMTRATCQINKKKEANVIFDAVKLTHLTKLSSFRILIFSYFANFHFRHTCRRSRRVAIKVRWRKCCPGLVWEGNMLNAKSVRKDWTDPFCGGINRDRRIRFSNLFRLGKKLLAKSYTRDDTLPFSKSAFQSSRRWRHYTHVRKHRDRVPYARSGRSFACIPPRDLTRDGQDLDYTPKEQPGYRKYRTLLSPTASATSPHPRKGFRQISG</sequence>
<protein>
    <submittedName>
        <fullName evidence="3">Uncharacterized protein</fullName>
    </submittedName>
</protein>
<keyword evidence="2" id="KW-0472">Membrane</keyword>
<reference evidence="3 4" key="1">
    <citation type="submission" date="2023-03" db="EMBL/GenBank/DDBJ databases">
        <title>High recombination rates correlate with genetic variation in Cardiocondyla obscurior ants.</title>
        <authorList>
            <person name="Errbii M."/>
        </authorList>
    </citation>
    <scope>NUCLEOTIDE SEQUENCE [LARGE SCALE GENOMIC DNA]</scope>
    <source>
        <strain evidence="3">Alpha-2009</strain>
        <tissue evidence="3">Whole body</tissue>
    </source>
</reference>
<proteinExistence type="predicted"/>
<dbReference type="AlphaFoldDB" id="A0AAW2FIK2"/>
<evidence type="ECO:0000313" key="3">
    <source>
        <dbReference type="EMBL" id="KAL0115794.1"/>
    </source>
</evidence>
<dbReference type="Proteomes" id="UP001430953">
    <property type="component" value="Unassembled WGS sequence"/>
</dbReference>
<evidence type="ECO:0000313" key="4">
    <source>
        <dbReference type="Proteomes" id="UP001430953"/>
    </source>
</evidence>
<evidence type="ECO:0000256" key="1">
    <source>
        <dbReference type="SAM" id="MobiDB-lite"/>
    </source>
</evidence>
<name>A0AAW2FIK2_9HYME</name>
<organism evidence="3 4">
    <name type="scientific">Cardiocondyla obscurior</name>
    <dbReference type="NCBI Taxonomy" id="286306"/>
    <lineage>
        <taxon>Eukaryota</taxon>
        <taxon>Metazoa</taxon>
        <taxon>Ecdysozoa</taxon>
        <taxon>Arthropoda</taxon>
        <taxon>Hexapoda</taxon>
        <taxon>Insecta</taxon>
        <taxon>Pterygota</taxon>
        <taxon>Neoptera</taxon>
        <taxon>Endopterygota</taxon>
        <taxon>Hymenoptera</taxon>
        <taxon>Apocrita</taxon>
        <taxon>Aculeata</taxon>
        <taxon>Formicoidea</taxon>
        <taxon>Formicidae</taxon>
        <taxon>Myrmicinae</taxon>
        <taxon>Cardiocondyla</taxon>
    </lineage>
</organism>
<dbReference type="EMBL" id="JADYXP020000010">
    <property type="protein sequence ID" value="KAL0115794.1"/>
    <property type="molecule type" value="Genomic_DNA"/>
</dbReference>
<accession>A0AAW2FIK2</accession>
<gene>
    <name evidence="3" type="ORF">PUN28_010971</name>
</gene>
<feature type="transmembrane region" description="Helical" evidence="2">
    <location>
        <begin position="68"/>
        <end position="88"/>
    </location>
</feature>
<keyword evidence="4" id="KW-1185">Reference proteome</keyword>
<keyword evidence="2" id="KW-0812">Transmembrane</keyword>
<comment type="caution">
    <text evidence="3">The sequence shown here is derived from an EMBL/GenBank/DDBJ whole genome shotgun (WGS) entry which is preliminary data.</text>
</comment>